<keyword evidence="2" id="KW-1185">Reference proteome</keyword>
<evidence type="ECO:0000313" key="2">
    <source>
        <dbReference type="Proteomes" id="UP001595478"/>
    </source>
</evidence>
<comment type="caution">
    <text evidence="1">The sequence shown here is derived from an EMBL/GenBank/DDBJ whole genome shotgun (WGS) entry which is preliminary data.</text>
</comment>
<gene>
    <name evidence="1" type="ORF">ACFOHL_13720</name>
</gene>
<evidence type="ECO:0000313" key="1">
    <source>
        <dbReference type="EMBL" id="MFC3122677.1"/>
    </source>
</evidence>
<name>A0ABV7FV16_9ALTE</name>
<organism evidence="1 2">
    <name type="scientific">Agaribacter flavus</name>
    <dbReference type="NCBI Taxonomy" id="1902781"/>
    <lineage>
        <taxon>Bacteria</taxon>
        <taxon>Pseudomonadati</taxon>
        <taxon>Pseudomonadota</taxon>
        <taxon>Gammaproteobacteria</taxon>
        <taxon>Alteromonadales</taxon>
        <taxon>Alteromonadaceae</taxon>
        <taxon>Agaribacter</taxon>
    </lineage>
</organism>
<accession>A0ABV7FV16</accession>
<proteinExistence type="predicted"/>
<dbReference type="RefSeq" id="WP_376920799.1">
    <property type="nucleotide sequence ID" value="NZ_JBHRSW010000029.1"/>
</dbReference>
<protein>
    <submittedName>
        <fullName evidence="1">Uncharacterized protein</fullName>
    </submittedName>
</protein>
<reference evidence="2" key="1">
    <citation type="journal article" date="2019" name="Int. J. Syst. Evol. Microbiol.">
        <title>The Global Catalogue of Microorganisms (GCM) 10K type strain sequencing project: providing services to taxonomists for standard genome sequencing and annotation.</title>
        <authorList>
            <consortium name="The Broad Institute Genomics Platform"/>
            <consortium name="The Broad Institute Genome Sequencing Center for Infectious Disease"/>
            <person name="Wu L."/>
            <person name="Ma J."/>
        </authorList>
    </citation>
    <scope>NUCLEOTIDE SEQUENCE [LARGE SCALE GENOMIC DNA]</scope>
    <source>
        <strain evidence="2">KCTC 52473</strain>
    </source>
</reference>
<dbReference type="Proteomes" id="UP001595478">
    <property type="component" value="Unassembled WGS sequence"/>
</dbReference>
<sequence length="153" mass="17681">MKSLHEFLSTLLRRKVSVPACLVEDVGRIYFYYKSLPWKSPADTEVVCRAHRLFSEIIEHTGPLRDEYEFRRRLVSGNTDLNAKESLKQKAVATTGWLDSQDTLVASQAEDILHNLYYALQMHSFDKAVLSTFDEVRDYSIWALAQINNEPKL</sequence>
<dbReference type="EMBL" id="JBHRSW010000029">
    <property type="protein sequence ID" value="MFC3122677.1"/>
    <property type="molecule type" value="Genomic_DNA"/>
</dbReference>